<dbReference type="PANTHER" id="PTHR48043:SF12">
    <property type="entry name" value="UDP-GLUCURONOSYLTRANSFERASE 2B4"/>
    <property type="match status" value="1"/>
</dbReference>
<evidence type="ECO:0000256" key="4">
    <source>
        <dbReference type="ARBA" id="ARBA00022679"/>
    </source>
</evidence>
<keyword evidence="13" id="KW-1185">Reference proteome</keyword>
<keyword evidence="4 11" id="KW-0808">Transferase</keyword>
<evidence type="ECO:0000256" key="10">
    <source>
        <dbReference type="ARBA" id="ARBA00023180"/>
    </source>
</evidence>
<evidence type="ECO:0000256" key="1">
    <source>
        <dbReference type="ARBA" id="ARBA00004389"/>
    </source>
</evidence>
<dbReference type="CDD" id="cd03784">
    <property type="entry name" value="GT1_Gtf-like"/>
    <property type="match status" value="1"/>
</dbReference>
<evidence type="ECO:0000256" key="11">
    <source>
        <dbReference type="RuleBase" id="RU003718"/>
    </source>
</evidence>
<comment type="similarity">
    <text evidence="2 11">Belongs to the UDP-glycosyltransferase family.</text>
</comment>
<gene>
    <name evidence="14" type="primary">LOC103272025</name>
</gene>
<dbReference type="Proteomes" id="UP000189704">
    <property type="component" value="Unplaced"/>
</dbReference>
<evidence type="ECO:0000256" key="8">
    <source>
        <dbReference type="ARBA" id="ARBA00022989"/>
    </source>
</evidence>
<evidence type="ECO:0000313" key="14">
    <source>
        <dbReference type="RefSeq" id="XP_008067706.1"/>
    </source>
</evidence>
<accession>A0A1U7UPB0</accession>
<feature type="signal peptide" evidence="12">
    <location>
        <begin position="1"/>
        <end position="24"/>
    </location>
</feature>
<keyword evidence="3 11" id="KW-0328">Glycosyltransferase</keyword>
<dbReference type="InterPro" id="IPR035595">
    <property type="entry name" value="UDP_glycos_trans_CS"/>
</dbReference>
<reference evidence="14" key="1">
    <citation type="submission" date="2025-08" db="UniProtKB">
        <authorList>
            <consortium name="RefSeq"/>
        </authorList>
    </citation>
    <scope>IDENTIFICATION</scope>
</reference>
<evidence type="ECO:0000256" key="5">
    <source>
        <dbReference type="ARBA" id="ARBA00022692"/>
    </source>
</evidence>
<dbReference type="InterPro" id="IPR050271">
    <property type="entry name" value="UDP-glycosyltransferase"/>
</dbReference>
<comment type="subcellular location">
    <subcellularLocation>
        <location evidence="1">Endoplasmic reticulum membrane</location>
        <topology evidence="1">Single-pass membrane protein</topology>
    </subcellularLocation>
    <subcellularLocation>
        <location evidence="12">Membrane</location>
        <topology evidence="12">Single-pass membrane protein</topology>
    </subcellularLocation>
</comment>
<evidence type="ECO:0000256" key="3">
    <source>
        <dbReference type="ARBA" id="ARBA00022676"/>
    </source>
</evidence>
<dbReference type="AlphaFoldDB" id="A0A1U7UPB0"/>
<evidence type="ECO:0000256" key="9">
    <source>
        <dbReference type="ARBA" id="ARBA00023136"/>
    </source>
</evidence>
<dbReference type="FunFam" id="3.40.50.2000:FF:000001">
    <property type="entry name" value="UDP-glucuronosyltransferase"/>
    <property type="match status" value="1"/>
</dbReference>
<dbReference type="Pfam" id="PF00201">
    <property type="entry name" value="UDPGT"/>
    <property type="match status" value="1"/>
</dbReference>
<dbReference type="SUPFAM" id="SSF53756">
    <property type="entry name" value="UDP-Glycosyltransferase/glycogen phosphorylase"/>
    <property type="match status" value="1"/>
</dbReference>
<sequence>MSMKWVSVPLLIQLSCYFSSGSCGKVLVWPTEYSHWLNMKTILDELVQRGHEVTVLASSISILVDPNKSSTIKFEVYPTSLTKNDYKNTITRVINLWTHAPKDTFWSFFSQVQEIMWDFSNVFKKLCEDTVLNKKLMRKLQEARFDVLLADTIGPGGRPTTLLETMGKAEMWPIRTYWDFEYPRPLLPNFDFVGGLHCKPAKALSKEMEDFVQSSGENGIVVFSLGSMVSDMTEERVNVIASALAQIPQKVLWRFNGKKPDTLGPNTRLYKWIPQNDLLGHPKTKAFITHGGTNGIYEAIYHGIPMVGLPLFADQPDNMAHMKTKGVAISLDYHTMSSTDLLNAVKTVIHNPLYKENAMKLSEIQHDQPMKPLDRAAFWIEFVMRHKGAKHLRVAAHDLNWFQYYSLDVIGFLLACVATVIFTVTKCCLFFFQKFAKTERKGKKD</sequence>
<keyword evidence="8 12" id="KW-1133">Transmembrane helix</keyword>
<dbReference type="OrthoDB" id="5835829at2759"/>
<name>A0A1U7UPB0_CARSF</name>
<evidence type="ECO:0000313" key="13">
    <source>
        <dbReference type="Proteomes" id="UP000189704"/>
    </source>
</evidence>
<evidence type="ECO:0000256" key="12">
    <source>
        <dbReference type="RuleBase" id="RU362059"/>
    </source>
</evidence>
<feature type="transmembrane region" description="Helical" evidence="12">
    <location>
        <begin position="409"/>
        <end position="432"/>
    </location>
</feature>
<organism evidence="13 14">
    <name type="scientific">Carlito syrichta</name>
    <name type="common">Philippine tarsier</name>
    <name type="synonym">Tarsius syrichta</name>
    <dbReference type="NCBI Taxonomy" id="1868482"/>
    <lineage>
        <taxon>Eukaryota</taxon>
        <taxon>Metazoa</taxon>
        <taxon>Chordata</taxon>
        <taxon>Craniata</taxon>
        <taxon>Vertebrata</taxon>
        <taxon>Euteleostomi</taxon>
        <taxon>Mammalia</taxon>
        <taxon>Eutheria</taxon>
        <taxon>Euarchontoglires</taxon>
        <taxon>Primates</taxon>
        <taxon>Haplorrhini</taxon>
        <taxon>Tarsiiformes</taxon>
        <taxon>Tarsiidae</taxon>
        <taxon>Carlito</taxon>
    </lineage>
</organism>
<feature type="chain" id="PRO_5010397122" description="UDP-glucuronosyltransferase" evidence="12">
    <location>
        <begin position="25"/>
        <end position="445"/>
    </location>
</feature>
<keyword evidence="6 12" id="KW-0732">Signal</keyword>
<dbReference type="InterPro" id="IPR002213">
    <property type="entry name" value="UDP_glucos_trans"/>
</dbReference>
<keyword evidence="5 12" id="KW-0812">Transmembrane</keyword>
<comment type="catalytic activity">
    <reaction evidence="12">
        <text>glucuronate acceptor + UDP-alpha-D-glucuronate = acceptor beta-D-glucuronoside + UDP + H(+)</text>
        <dbReference type="Rhea" id="RHEA:21032"/>
        <dbReference type="ChEBI" id="CHEBI:15378"/>
        <dbReference type="ChEBI" id="CHEBI:58052"/>
        <dbReference type="ChEBI" id="CHEBI:58223"/>
        <dbReference type="ChEBI" id="CHEBI:132367"/>
        <dbReference type="ChEBI" id="CHEBI:132368"/>
        <dbReference type="EC" id="2.4.1.17"/>
    </reaction>
</comment>
<keyword evidence="9 12" id="KW-0472">Membrane</keyword>
<dbReference type="PANTHER" id="PTHR48043">
    <property type="entry name" value="EG:EG0003.4 PROTEIN-RELATED"/>
    <property type="match status" value="1"/>
</dbReference>
<dbReference type="PROSITE" id="PS00375">
    <property type="entry name" value="UDPGT"/>
    <property type="match status" value="1"/>
</dbReference>
<dbReference type="GO" id="GO:0015020">
    <property type="term" value="F:glucuronosyltransferase activity"/>
    <property type="evidence" value="ECO:0007669"/>
    <property type="project" value="UniProtKB-EC"/>
</dbReference>
<dbReference type="Gene3D" id="3.40.50.2000">
    <property type="entry name" value="Glycogen Phosphorylase B"/>
    <property type="match status" value="2"/>
</dbReference>
<dbReference type="EC" id="2.4.1.17" evidence="12"/>
<proteinExistence type="inferred from homology"/>
<keyword evidence="10" id="KW-0325">Glycoprotein</keyword>
<dbReference type="RefSeq" id="XP_008067706.1">
    <property type="nucleotide sequence ID" value="XM_008069515.1"/>
</dbReference>
<dbReference type="GeneID" id="103272025"/>
<keyword evidence="7" id="KW-0256">Endoplasmic reticulum</keyword>
<evidence type="ECO:0000256" key="7">
    <source>
        <dbReference type="ARBA" id="ARBA00022824"/>
    </source>
</evidence>
<evidence type="ECO:0000256" key="6">
    <source>
        <dbReference type="ARBA" id="ARBA00022729"/>
    </source>
</evidence>
<dbReference type="PROSITE" id="PS51257">
    <property type="entry name" value="PROKAR_LIPOPROTEIN"/>
    <property type="match status" value="1"/>
</dbReference>
<dbReference type="GO" id="GO:0005789">
    <property type="term" value="C:endoplasmic reticulum membrane"/>
    <property type="evidence" value="ECO:0007669"/>
    <property type="project" value="UniProtKB-SubCell"/>
</dbReference>
<evidence type="ECO:0000256" key="2">
    <source>
        <dbReference type="ARBA" id="ARBA00009995"/>
    </source>
</evidence>
<protein>
    <recommendedName>
        <fullName evidence="12">UDP-glucuronosyltransferase</fullName>
        <ecNumber evidence="12">2.4.1.17</ecNumber>
    </recommendedName>
</protein>